<comment type="caution">
    <text evidence="1">The sequence shown here is derived from an EMBL/GenBank/DDBJ whole genome shotgun (WGS) entry which is preliminary data.</text>
</comment>
<dbReference type="AlphaFoldDB" id="A0AAU9KCT6"/>
<proteinExistence type="predicted"/>
<accession>A0AAU9KCT6</accession>
<reference evidence="1" key="1">
    <citation type="submission" date="2021-09" db="EMBL/GenBank/DDBJ databases">
        <authorList>
            <consortium name="AG Swart"/>
            <person name="Singh M."/>
            <person name="Singh A."/>
            <person name="Seah K."/>
            <person name="Emmerich C."/>
        </authorList>
    </citation>
    <scope>NUCLEOTIDE SEQUENCE</scope>
    <source>
        <strain evidence="1">ATCC30299</strain>
    </source>
</reference>
<evidence type="ECO:0000313" key="2">
    <source>
        <dbReference type="Proteomes" id="UP001162131"/>
    </source>
</evidence>
<evidence type="ECO:0000313" key="1">
    <source>
        <dbReference type="EMBL" id="CAG9333421.1"/>
    </source>
</evidence>
<sequence>MSEVTQASCTGEFDKNSCIFSPKPKRTSIPPIRSTIENPFCSMFQEDISKEEAHILNELNSILMQPEVKRPFKLAQTPSPAFCRSQRPLSRHTSNPMINDVLFEEINSNSCNLPTYVFT</sequence>
<dbReference type="Proteomes" id="UP001162131">
    <property type="component" value="Unassembled WGS sequence"/>
</dbReference>
<protein>
    <submittedName>
        <fullName evidence="1">Uncharacterized protein</fullName>
    </submittedName>
</protein>
<gene>
    <name evidence="1" type="ORF">BSTOLATCC_MIC58234</name>
</gene>
<dbReference type="EMBL" id="CAJZBQ010000056">
    <property type="protein sequence ID" value="CAG9333421.1"/>
    <property type="molecule type" value="Genomic_DNA"/>
</dbReference>
<keyword evidence="2" id="KW-1185">Reference proteome</keyword>
<name>A0AAU9KCT6_9CILI</name>
<organism evidence="1 2">
    <name type="scientific">Blepharisma stoltei</name>
    <dbReference type="NCBI Taxonomy" id="1481888"/>
    <lineage>
        <taxon>Eukaryota</taxon>
        <taxon>Sar</taxon>
        <taxon>Alveolata</taxon>
        <taxon>Ciliophora</taxon>
        <taxon>Postciliodesmatophora</taxon>
        <taxon>Heterotrichea</taxon>
        <taxon>Heterotrichida</taxon>
        <taxon>Blepharismidae</taxon>
        <taxon>Blepharisma</taxon>
    </lineage>
</organism>